<dbReference type="SUPFAM" id="SSF52540">
    <property type="entry name" value="P-loop containing nucleoside triphosphate hydrolases"/>
    <property type="match status" value="1"/>
</dbReference>
<gene>
    <name evidence="1" type="ORF">C2E21_0811</name>
</gene>
<proteinExistence type="predicted"/>
<reference evidence="1 2" key="1">
    <citation type="journal article" date="2018" name="Plant J.">
        <title>Genome sequences of Chlorella sorokiniana UTEX 1602 and Micractinium conductrix SAG 241.80: implications to maltose excretion by a green alga.</title>
        <authorList>
            <person name="Arriola M.B."/>
            <person name="Velmurugan N."/>
            <person name="Zhang Y."/>
            <person name="Plunkett M.H."/>
            <person name="Hondzo H."/>
            <person name="Barney B.M."/>
        </authorList>
    </citation>
    <scope>NUCLEOTIDE SEQUENCE [LARGE SCALE GENOMIC DNA]</scope>
    <source>
        <strain evidence="2">UTEX 1602</strain>
    </source>
</reference>
<sequence>MAQLQPSGKFHKAGPDALQDAVANFGELCAALQGTPYYVHLDAAACTAALAKQDQQASGWAGLTTAECSRKAEAVQAAAAAAVRAGNGTLLFKHVHKAGGSTLCKLAQLNMVSDSPKLPFRSDWDTNCVPFEAFLGPHPAVGTSAAAARALLQTQQRQDSEGSSGSGAVHQAAAAEPAAAAAAAAVLEAAGAAAGLPHAAASSGGATSGGRRLNAFWLGGACWLGFLTPPQLRALPQHYAPLTFVASEGPLPEALLLDNPRLVMVTMLRRPLDRTLSSYHWWRFMLEAMPQAPAECHAYSAPPNATLEQWLWRYPDNWQVRELLGRSQPAAWH</sequence>
<protein>
    <recommendedName>
        <fullName evidence="3">Sulfotransferase</fullName>
    </recommendedName>
</protein>
<dbReference type="EMBL" id="LHPG02000002">
    <property type="protein sequence ID" value="PRW60367.1"/>
    <property type="molecule type" value="Genomic_DNA"/>
</dbReference>
<evidence type="ECO:0000313" key="1">
    <source>
        <dbReference type="EMBL" id="PRW60367.1"/>
    </source>
</evidence>
<dbReference type="InterPro" id="IPR027417">
    <property type="entry name" value="P-loop_NTPase"/>
</dbReference>
<comment type="caution">
    <text evidence="1">The sequence shown here is derived from an EMBL/GenBank/DDBJ whole genome shotgun (WGS) entry which is preliminary data.</text>
</comment>
<evidence type="ECO:0008006" key="3">
    <source>
        <dbReference type="Google" id="ProtNLM"/>
    </source>
</evidence>
<dbReference type="OrthoDB" id="510107at2759"/>
<keyword evidence="2" id="KW-1185">Reference proteome</keyword>
<dbReference type="Proteomes" id="UP000239899">
    <property type="component" value="Unassembled WGS sequence"/>
</dbReference>
<dbReference type="AlphaFoldDB" id="A0A2P6U228"/>
<evidence type="ECO:0000313" key="2">
    <source>
        <dbReference type="Proteomes" id="UP000239899"/>
    </source>
</evidence>
<dbReference type="Gene3D" id="3.40.50.300">
    <property type="entry name" value="P-loop containing nucleotide triphosphate hydrolases"/>
    <property type="match status" value="1"/>
</dbReference>
<organism evidence="1 2">
    <name type="scientific">Chlorella sorokiniana</name>
    <name type="common">Freshwater green alga</name>
    <dbReference type="NCBI Taxonomy" id="3076"/>
    <lineage>
        <taxon>Eukaryota</taxon>
        <taxon>Viridiplantae</taxon>
        <taxon>Chlorophyta</taxon>
        <taxon>core chlorophytes</taxon>
        <taxon>Trebouxiophyceae</taxon>
        <taxon>Chlorellales</taxon>
        <taxon>Chlorellaceae</taxon>
        <taxon>Chlorella clade</taxon>
        <taxon>Chlorella</taxon>
    </lineage>
</organism>
<accession>A0A2P6U228</accession>
<name>A0A2P6U228_CHLSO</name>